<evidence type="ECO:0000256" key="1">
    <source>
        <dbReference type="SAM" id="MobiDB-lite"/>
    </source>
</evidence>
<dbReference type="EMBL" id="CAXAQS010001019">
    <property type="protein sequence ID" value="CAK9254364.1"/>
    <property type="molecule type" value="Genomic_DNA"/>
</dbReference>
<feature type="compositionally biased region" description="Low complexity" evidence="1">
    <location>
        <begin position="174"/>
        <end position="190"/>
    </location>
</feature>
<reference evidence="2" key="1">
    <citation type="submission" date="2024-02" db="EMBL/GenBank/DDBJ databases">
        <authorList>
            <consortium name="ELIXIR-Norway"/>
            <consortium name="Elixir Norway"/>
        </authorList>
    </citation>
    <scope>NUCLEOTIDE SEQUENCE</scope>
</reference>
<comment type="caution">
    <text evidence="2">The sequence shown here is derived from an EMBL/GenBank/DDBJ whole genome shotgun (WGS) entry which is preliminary data.</text>
</comment>
<feature type="compositionally biased region" description="Polar residues" evidence="1">
    <location>
        <begin position="8"/>
        <end position="19"/>
    </location>
</feature>
<dbReference type="Proteomes" id="UP001497444">
    <property type="component" value="Unassembled WGS sequence"/>
</dbReference>
<gene>
    <name evidence="2" type="ORF">CSSPJE1EN1_LOCUS29742</name>
</gene>
<proteinExistence type="predicted"/>
<keyword evidence="3" id="KW-1185">Reference proteome</keyword>
<feature type="compositionally biased region" description="Low complexity" evidence="1">
    <location>
        <begin position="20"/>
        <end position="38"/>
    </location>
</feature>
<feature type="region of interest" description="Disordered" evidence="1">
    <location>
        <begin position="173"/>
        <end position="226"/>
    </location>
</feature>
<protein>
    <submittedName>
        <fullName evidence="2">Uncharacterized protein</fullName>
    </submittedName>
</protein>
<feature type="region of interest" description="Disordered" evidence="1">
    <location>
        <begin position="1"/>
        <end position="90"/>
    </location>
</feature>
<accession>A0ABP0VIW8</accession>
<name>A0ABP0VIW8_9BRYO</name>
<feature type="compositionally biased region" description="Basic and acidic residues" evidence="1">
    <location>
        <begin position="212"/>
        <end position="226"/>
    </location>
</feature>
<feature type="compositionally biased region" description="Acidic residues" evidence="1">
    <location>
        <begin position="39"/>
        <end position="51"/>
    </location>
</feature>
<feature type="region of interest" description="Disordered" evidence="1">
    <location>
        <begin position="108"/>
        <end position="137"/>
    </location>
</feature>
<organism evidence="2 3">
    <name type="scientific">Sphagnum jensenii</name>
    <dbReference type="NCBI Taxonomy" id="128206"/>
    <lineage>
        <taxon>Eukaryota</taxon>
        <taxon>Viridiplantae</taxon>
        <taxon>Streptophyta</taxon>
        <taxon>Embryophyta</taxon>
        <taxon>Bryophyta</taxon>
        <taxon>Sphagnophytina</taxon>
        <taxon>Sphagnopsida</taxon>
        <taxon>Sphagnales</taxon>
        <taxon>Sphagnaceae</taxon>
        <taxon>Sphagnum</taxon>
    </lineage>
</organism>
<feature type="compositionally biased region" description="Low complexity" evidence="1">
    <location>
        <begin position="123"/>
        <end position="137"/>
    </location>
</feature>
<evidence type="ECO:0000313" key="3">
    <source>
        <dbReference type="Proteomes" id="UP001497444"/>
    </source>
</evidence>
<evidence type="ECO:0000313" key="2">
    <source>
        <dbReference type="EMBL" id="CAK9254364.1"/>
    </source>
</evidence>
<sequence>MAPAIYNVVQTGQTQANNQSSADKSSKSSADSILVESVVPDEPEPEPEPEEPLPSRTMGETGGESQESQSLVEEYLKEHPEVHSFPNELNSEQKTKFAYNKFGDIISVPVTNTDPKQQEKEPQPQQSQQQTQQAMQQSFAGQYPGYPMPLMPQSGYPLMYGFPYYNQFGYNQVPPQSQLLPPSISQSQQPKAISTKPQKPFGGGTGEGQQRSADRRATGHTNRSDAIEFFGANAETIYAKSISDAIRATV</sequence>